<organism evidence="1 2">
    <name type="scientific">Gracilinema caldarium (strain ATCC 51460 / DSM 7334 / H1)</name>
    <name type="common">Treponema caldarium</name>
    <dbReference type="NCBI Taxonomy" id="744872"/>
    <lineage>
        <taxon>Bacteria</taxon>
        <taxon>Pseudomonadati</taxon>
        <taxon>Spirochaetota</taxon>
        <taxon>Spirochaetia</taxon>
        <taxon>Spirochaetales</taxon>
        <taxon>Breznakiellaceae</taxon>
        <taxon>Gracilinema</taxon>
    </lineage>
</organism>
<sequence length="210" mass="22811">MVATLRSDQQVDVFFTGSIKPKVASLLNDLSSSNQKSTGALISAAEITASFQKVPELALVATKDVAPQGLEGRFRIVDSEKLSQRFLFVQQILVKEESRFSVTLNRESTSQLLSLFTPEIRDYLDALMAPIITGEKLSPADYLTLVTSVYGKTIAQEIASSQITLEVHVPGTICSVLGGSGSGSKAFFVIPFVDLLVLENPLVYQIAWKP</sequence>
<gene>
    <name evidence="1" type="ordered locus">Spica_2778</name>
</gene>
<dbReference type="Proteomes" id="UP000000503">
    <property type="component" value="Chromosome"/>
</dbReference>
<keyword evidence="2" id="KW-1185">Reference proteome</keyword>
<evidence type="ECO:0000313" key="2">
    <source>
        <dbReference type="Proteomes" id="UP000000503"/>
    </source>
</evidence>
<evidence type="ECO:0000313" key="1">
    <source>
        <dbReference type="EMBL" id="AEJ20874.1"/>
    </source>
</evidence>
<dbReference type="HOGENOM" id="CLU_1085621_0_0_12"/>
<accession>F8F292</accession>
<dbReference type="STRING" id="744872.Spica_2778"/>
<name>F8F292_GRAC1</name>
<dbReference type="eggNOG" id="ENOG5031CW2">
    <property type="taxonomic scope" value="Bacteria"/>
</dbReference>
<reference evidence="2" key="1">
    <citation type="journal article" date="2013" name="Stand. Genomic Sci.">
        <title>Genome sequence of the thermophilic fresh-water bacterium Spirochaeta caldaria type strain (H1(T)), reclassification of Spirochaeta caldaria, Spirochaeta stenostrepta, and Spirochaeta zuelzerae in the genus Treponema as Treponema caldaria comb. nov., Treponema stenostrepta comb. nov., and Treponema zuelzerae comb. nov., and emendation of the genus Treponema.</title>
        <authorList>
            <person name="Abt B."/>
            <person name="Goker M."/>
            <person name="Scheuner C."/>
            <person name="Han C."/>
            <person name="Lu M."/>
            <person name="Misra M."/>
            <person name="Lapidus A."/>
            <person name="Nolan M."/>
            <person name="Lucas S."/>
            <person name="Hammon N."/>
            <person name="Deshpande S."/>
            <person name="Cheng J.F."/>
            <person name="Tapia R."/>
            <person name="Goodwin L.A."/>
            <person name="Pitluck S."/>
            <person name="Liolios K."/>
            <person name="Pagani I."/>
            <person name="Ivanova N."/>
            <person name="Mavromatis K."/>
            <person name="Mikhailova N."/>
            <person name="Huntemann M."/>
            <person name="Pati A."/>
            <person name="Chen A."/>
            <person name="Palaniappan K."/>
            <person name="Land M."/>
            <person name="Hauser L."/>
            <person name="Jeffries C.D."/>
            <person name="Rohde M."/>
            <person name="Spring S."/>
            <person name="Gronow S."/>
            <person name="Detter J.C."/>
            <person name="Bristow J."/>
            <person name="Eisen J.A."/>
            <person name="Markowitz V."/>
            <person name="Hugenholtz P."/>
            <person name="Kyrpides N.C."/>
            <person name="Woyke T."/>
            <person name="Klenk H.P."/>
        </authorList>
    </citation>
    <scope>NUCLEOTIDE SEQUENCE</scope>
    <source>
        <strain evidence="2">ATCC 51460 / DSM 7334 / H1</strain>
    </source>
</reference>
<protein>
    <submittedName>
        <fullName evidence="1">Uncharacterized protein</fullName>
    </submittedName>
</protein>
<dbReference type="OrthoDB" id="360296at2"/>
<dbReference type="AlphaFoldDB" id="F8F292"/>
<proteinExistence type="predicted"/>
<dbReference type="KEGG" id="scd:Spica_2778"/>
<dbReference type="EMBL" id="CP002868">
    <property type="protein sequence ID" value="AEJ20874.1"/>
    <property type="molecule type" value="Genomic_DNA"/>
</dbReference>